<organism evidence="2 3">
    <name type="scientific">Proteiniclasticum sediminis</name>
    <dbReference type="NCBI Taxonomy" id="2804028"/>
    <lineage>
        <taxon>Bacteria</taxon>
        <taxon>Bacillati</taxon>
        <taxon>Bacillota</taxon>
        <taxon>Clostridia</taxon>
        <taxon>Eubacteriales</taxon>
        <taxon>Clostridiaceae</taxon>
        <taxon>Proteiniclasticum</taxon>
    </lineage>
</organism>
<accession>A0A941CQF8</accession>
<feature type="domain" description="VOC" evidence="1">
    <location>
        <begin position="2"/>
        <end position="129"/>
    </location>
</feature>
<comment type="caution">
    <text evidence="2">The sequence shown here is derived from an EMBL/GenBank/DDBJ whole genome shotgun (WGS) entry which is preliminary data.</text>
</comment>
<sequence length="129" mass="14907">MKIEHVAMWTELLEEMRDFYTMFFEGEAGPKYENPAKGFESYFLRFSSGARLELMRSQNMREGVMDEHYVQIGLAHLAFSVGSEEKVRELTEKIRQAGHEVVSEPRTTGDGYYESCILDPEGNRIEITV</sequence>
<dbReference type="RefSeq" id="WP_211802413.1">
    <property type="nucleotide sequence ID" value="NZ_JAGSCS010000018.1"/>
</dbReference>
<dbReference type="AlphaFoldDB" id="A0A941CQF8"/>
<dbReference type="SUPFAM" id="SSF54593">
    <property type="entry name" value="Glyoxalase/Bleomycin resistance protein/Dihydroxybiphenyl dioxygenase"/>
    <property type="match status" value="1"/>
</dbReference>
<name>A0A941CQF8_9CLOT</name>
<dbReference type="Pfam" id="PF00903">
    <property type="entry name" value="Glyoxalase"/>
    <property type="match status" value="1"/>
</dbReference>
<dbReference type="PROSITE" id="PS51819">
    <property type="entry name" value="VOC"/>
    <property type="match status" value="1"/>
</dbReference>
<evidence type="ECO:0000259" key="1">
    <source>
        <dbReference type="PROSITE" id="PS51819"/>
    </source>
</evidence>
<dbReference type="InterPro" id="IPR029068">
    <property type="entry name" value="Glyas_Bleomycin-R_OHBP_Dase"/>
</dbReference>
<protein>
    <submittedName>
        <fullName evidence="2">VOC family protein</fullName>
    </submittedName>
</protein>
<proteinExistence type="predicted"/>
<evidence type="ECO:0000313" key="2">
    <source>
        <dbReference type="EMBL" id="MBR0576995.1"/>
    </source>
</evidence>
<dbReference type="Gene3D" id="3.10.180.10">
    <property type="entry name" value="2,3-Dihydroxybiphenyl 1,2-Dioxygenase, domain 1"/>
    <property type="match status" value="1"/>
</dbReference>
<dbReference type="InterPro" id="IPR004360">
    <property type="entry name" value="Glyas_Fos-R_dOase_dom"/>
</dbReference>
<dbReference type="Proteomes" id="UP000675379">
    <property type="component" value="Unassembled WGS sequence"/>
</dbReference>
<evidence type="ECO:0000313" key="3">
    <source>
        <dbReference type="Proteomes" id="UP000675379"/>
    </source>
</evidence>
<dbReference type="EMBL" id="JAGSCS010000018">
    <property type="protein sequence ID" value="MBR0576995.1"/>
    <property type="molecule type" value="Genomic_DNA"/>
</dbReference>
<dbReference type="PANTHER" id="PTHR36113">
    <property type="entry name" value="LYASE, PUTATIVE-RELATED-RELATED"/>
    <property type="match status" value="1"/>
</dbReference>
<dbReference type="PANTHER" id="PTHR36113:SF1">
    <property type="entry name" value="GLYOXALASE_BLEOMYCIN RESISTANCE PROTEIN_DIOXYGENASE"/>
    <property type="match status" value="1"/>
</dbReference>
<dbReference type="InterPro" id="IPR037523">
    <property type="entry name" value="VOC_core"/>
</dbReference>
<dbReference type="InterPro" id="IPR051332">
    <property type="entry name" value="Fosfomycin_Res_Enzymes"/>
</dbReference>
<gene>
    <name evidence="2" type="ORF">KCG48_11780</name>
</gene>
<keyword evidence="3" id="KW-1185">Reference proteome</keyword>
<reference evidence="2" key="1">
    <citation type="submission" date="2021-04" db="EMBL/GenBank/DDBJ databases">
        <title>Proteiniclasticum sedimins sp. nov., an obligate anaerobic bacterium isolated from anaerobic sludge.</title>
        <authorList>
            <person name="Liu J."/>
        </authorList>
    </citation>
    <scope>NUCLEOTIDE SEQUENCE</scope>
    <source>
        <strain evidence="2">BAD-10</strain>
    </source>
</reference>